<dbReference type="EMBL" id="PZQS01000003">
    <property type="protein sequence ID" value="PVD35255.1"/>
    <property type="molecule type" value="Genomic_DNA"/>
</dbReference>
<dbReference type="InterPro" id="IPR007148">
    <property type="entry name" value="SSU_processome_Utp12"/>
</dbReference>
<keyword evidence="7" id="KW-1185">Reference proteome</keyword>
<dbReference type="SMART" id="SM00320">
    <property type="entry name" value="WD40"/>
    <property type="match status" value="3"/>
</dbReference>
<proteinExistence type="inferred from homology"/>
<dbReference type="OrthoDB" id="3142434at2759"/>
<dbReference type="InterPro" id="IPR036322">
    <property type="entry name" value="WD40_repeat_dom_sf"/>
</dbReference>
<sequence>MFAQLFQCGKVKELTHELQRYRWDIVGLAEVRWTGFGESTTDEGHKLWYRNFKTFTSPRPVQFSCLAVDSSGDIVCAGGQDVFEIFVWSMQTGKLLEVLADHQGPVSCWPLVTVVPCWQVALGTDCQALDIFQKSGAKETLTQLSDVLALTFRPDGQELAVATLNAQIVFWNPFTSVQTGSIEGRHDLGYGRRDTDLVTGKTLAAGKAFTTLCYSADGNCVLAAGRSKNVCIYSVPDQLLLKKFEISCNHSFDGMEEFLDKRKMTDWGSLALVDEGQGDYKGKSLALPGVRAGDLSSRSWRPEVQVASVQFSPTGCEWAAASTEGLLIYSLDQSLVFDPFELEMDITPAAIQTTLATGDHTQALLLALRLNEEEHIQEVLESIPTTCVDSISEGLPAKYVDRLLTYVGGHLESTRHLEFYLFWTRALLTYHGRFLKQRSQKLMAVLRNLQKNLTNKQEEICKLFDHNKYTMEYLLAQSRLKRKMRVEEEMETTDDTEDSDSGGKSGDDDDDDNDEQFLNLEESDMKIDSVSGYHTDDS</sequence>
<evidence type="ECO:0000256" key="2">
    <source>
        <dbReference type="ARBA" id="ARBA00022574"/>
    </source>
</evidence>
<dbReference type="GO" id="GO:0034388">
    <property type="term" value="C:Pwp2p-containing subcomplex of 90S preribosome"/>
    <property type="evidence" value="ECO:0007669"/>
    <property type="project" value="TreeGrafter"/>
</dbReference>
<dbReference type="PANTHER" id="PTHR19858">
    <property type="entry name" value="WD40 REPEAT PROTEIN"/>
    <property type="match status" value="1"/>
</dbReference>
<dbReference type="PANTHER" id="PTHR19858:SF0">
    <property type="entry name" value="PERIODIC TRYPTOPHAN PROTEIN 2 HOMOLOG"/>
    <property type="match status" value="1"/>
</dbReference>
<dbReference type="GO" id="GO:0000462">
    <property type="term" value="P:maturation of SSU-rRNA from tricistronic rRNA transcript (SSU-rRNA, 5.8S rRNA, LSU-rRNA)"/>
    <property type="evidence" value="ECO:0007669"/>
    <property type="project" value="TreeGrafter"/>
</dbReference>
<dbReference type="STRING" id="400727.A0A2T7PPC2"/>
<dbReference type="Gene3D" id="2.130.10.10">
    <property type="entry name" value="YVTN repeat-like/Quinoprotein amine dehydrogenase"/>
    <property type="match status" value="2"/>
</dbReference>
<gene>
    <name evidence="6" type="ORF">C0Q70_06536</name>
</gene>
<keyword evidence="3" id="KW-0677">Repeat</keyword>
<dbReference type="GO" id="GO:0000028">
    <property type="term" value="P:ribosomal small subunit assembly"/>
    <property type="evidence" value="ECO:0007669"/>
    <property type="project" value="TreeGrafter"/>
</dbReference>
<evidence type="ECO:0000256" key="4">
    <source>
        <dbReference type="SAM" id="MobiDB-lite"/>
    </source>
</evidence>
<reference evidence="6 7" key="1">
    <citation type="submission" date="2018-04" db="EMBL/GenBank/DDBJ databases">
        <title>The genome of golden apple snail Pomacea canaliculata provides insight into stress tolerance and invasive adaptation.</title>
        <authorList>
            <person name="Liu C."/>
            <person name="Liu B."/>
            <person name="Ren Y."/>
            <person name="Zhang Y."/>
            <person name="Wang H."/>
            <person name="Li S."/>
            <person name="Jiang F."/>
            <person name="Yin L."/>
            <person name="Zhang G."/>
            <person name="Qian W."/>
            <person name="Fan W."/>
        </authorList>
    </citation>
    <scope>NUCLEOTIDE SEQUENCE [LARGE SCALE GENOMIC DNA]</scope>
    <source>
        <strain evidence="6">SZHN2017</strain>
        <tissue evidence="6">Muscle</tissue>
    </source>
</reference>
<dbReference type="Proteomes" id="UP000245119">
    <property type="component" value="Linkage Group LG3"/>
</dbReference>
<comment type="caution">
    <text evidence="6">The sequence shown here is derived from an EMBL/GenBank/DDBJ whole genome shotgun (WGS) entry which is preliminary data.</text>
</comment>
<feature type="region of interest" description="Disordered" evidence="4">
    <location>
        <begin position="485"/>
        <end position="538"/>
    </location>
</feature>
<dbReference type="AlphaFoldDB" id="A0A2T7PPC2"/>
<feature type="compositionally biased region" description="Acidic residues" evidence="4">
    <location>
        <begin position="488"/>
        <end position="500"/>
    </location>
</feature>
<evidence type="ECO:0000256" key="3">
    <source>
        <dbReference type="ARBA" id="ARBA00022737"/>
    </source>
</evidence>
<dbReference type="SUPFAM" id="SSF50978">
    <property type="entry name" value="WD40 repeat-like"/>
    <property type="match status" value="1"/>
</dbReference>
<evidence type="ECO:0000256" key="1">
    <source>
        <dbReference type="ARBA" id="ARBA00010226"/>
    </source>
</evidence>
<protein>
    <recommendedName>
        <fullName evidence="5">Small-subunit processome Utp12 domain-containing protein</fullName>
    </recommendedName>
</protein>
<keyword evidence="2" id="KW-0853">WD repeat</keyword>
<dbReference type="Pfam" id="PF04003">
    <property type="entry name" value="Utp12"/>
    <property type="match status" value="1"/>
</dbReference>
<evidence type="ECO:0000313" key="6">
    <source>
        <dbReference type="EMBL" id="PVD35255.1"/>
    </source>
</evidence>
<accession>A0A2T7PPC2</accession>
<dbReference type="GO" id="GO:0032040">
    <property type="term" value="C:small-subunit processome"/>
    <property type="evidence" value="ECO:0007669"/>
    <property type="project" value="TreeGrafter"/>
</dbReference>
<name>A0A2T7PPC2_POMCA</name>
<dbReference type="InterPro" id="IPR015943">
    <property type="entry name" value="WD40/YVTN_repeat-like_dom_sf"/>
</dbReference>
<evidence type="ECO:0000259" key="5">
    <source>
        <dbReference type="Pfam" id="PF04003"/>
    </source>
</evidence>
<dbReference type="FunFam" id="2.130.10.10:FF:000216">
    <property type="entry name" value="Periodic tryptophan protein 2 homolog"/>
    <property type="match status" value="1"/>
</dbReference>
<evidence type="ECO:0000313" key="7">
    <source>
        <dbReference type="Proteomes" id="UP000245119"/>
    </source>
</evidence>
<dbReference type="InterPro" id="IPR027145">
    <property type="entry name" value="PWP2"/>
</dbReference>
<feature type="domain" description="Small-subunit processome Utp12" evidence="5">
    <location>
        <begin position="371"/>
        <end position="475"/>
    </location>
</feature>
<comment type="similarity">
    <text evidence="1">Belongs to the WD repeat PWP2 family.</text>
</comment>
<organism evidence="6 7">
    <name type="scientific">Pomacea canaliculata</name>
    <name type="common">Golden apple snail</name>
    <dbReference type="NCBI Taxonomy" id="400727"/>
    <lineage>
        <taxon>Eukaryota</taxon>
        <taxon>Metazoa</taxon>
        <taxon>Spiralia</taxon>
        <taxon>Lophotrochozoa</taxon>
        <taxon>Mollusca</taxon>
        <taxon>Gastropoda</taxon>
        <taxon>Caenogastropoda</taxon>
        <taxon>Architaenioglossa</taxon>
        <taxon>Ampullarioidea</taxon>
        <taxon>Ampullariidae</taxon>
        <taxon>Pomacea</taxon>
    </lineage>
</organism>
<dbReference type="InterPro" id="IPR001680">
    <property type="entry name" value="WD40_rpt"/>
</dbReference>